<sequence length="304" mass="35008">MKNYQKAKKLIKEAKNIAIFPCQDLKIDSFCASLALFYSLKELKEKVNLIIEKIPEKFQFLIEKESSSISFDSLISIKEETKISQVFYEKTDNRLNLYFKTKNGVLKKDNISFKQIADNSPSELLITLGVKQNKDIPQITPVINIDNQINNENFGEINLIKNCSLPEIVFELLETLLEKIFTSLTAFQLFNKVLDKINFNKEKNIVSVILKEEDFFETNSKPADLPYSLKQLKTNLALGNFLILYPNHHSTPSTKGVFYSEDENKLLKILENLKGVQARKGKGILFEIKENNLEKIKNEIINFV</sequence>
<dbReference type="EMBL" id="PEWP01000054">
    <property type="protein sequence ID" value="PIU46397.1"/>
    <property type="molecule type" value="Genomic_DNA"/>
</dbReference>
<protein>
    <submittedName>
        <fullName evidence="1">Uncharacterized protein</fullName>
    </submittedName>
</protein>
<proteinExistence type="predicted"/>
<gene>
    <name evidence="1" type="ORF">COS93_02630</name>
</gene>
<dbReference type="Proteomes" id="UP000228777">
    <property type="component" value="Unassembled WGS sequence"/>
</dbReference>
<dbReference type="Gene3D" id="3.90.1640.10">
    <property type="entry name" value="inorganic pyrophosphatase (n-terminal core)"/>
    <property type="match status" value="1"/>
</dbReference>
<dbReference type="AlphaFoldDB" id="A0A2M6Z252"/>
<organism evidence="1 2">
    <name type="scientific">bacterium (Candidatus Gribaldobacteria) CG07_land_8_20_14_0_80_33_18</name>
    <dbReference type="NCBI Taxonomy" id="2014272"/>
    <lineage>
        <taxon>Bacteria</taxon>
        <taxon>Candidatus Gribaldobacteria</taxon>
    </lineage>
</organism>
<accession>A0A2M6Z252</accession>
<evidence type="ECO:0000313" key="2">
    <source>
        <dbReference type="Proteomes" id="UP000228777"/>
    </source>
</evidence>
<reference evidence="2" key="1">
    <citation type="submission" date="2017-09" db="EMBL/GenBank/DDBJ databases">
        <title>Depth-based differentiation of microbial function through sediment-hosted aquifers and enrichment of novel symbionts in the deep terrestrial subsurface.</title>
        <authorList>
            <person name="Probst A.J."/>
            <person name="Ladd B."/>
            <person name="Jarett J.K."/>
            <person name="Geller-Mcgrath D.E."/>
            <person name="Sieber C.M.K."/>
            <person name="Emerson J.B."/>
            <person name="Anantharaman K."/>
            <person name="Thomas B.C."/>
            <person name="Malmstrom R."/>
            <person name="Stieglmeier M."/>
            <person name="Klingl A."/>
            <person name="Woyke T."/>
            <person name="Ryan C.M."/>
            <person name="Banfield J.F."/>
        </authorList>
    </citation>
    <scope>NUCLEOTIDE SEQUENCE [LARGE SCALE GENOMIC DNA]</scope>
</reference>
<name>A0A2M6Z252_9BACT</name>
<comment type="caution">
    <text evidence="1">The sequence shown here is derived from an EMBL/GenBank/DDBJ whole genome shotgun (WGS) entry which is preliminary data.</text>
</comment>
<evidence type="ECO:0000313" key="1">
    <source>
        <dbReference type="EMBL" id="PIU46397.1"/>
    </source>
</evidence>